<feature type="transmembrane region" description="Helical" evidence="1">
    <location>
        <begin position="47"/>
        <end position="67"/>
    </location>
</feature>
<evidence type="ECO:0000313" key="3">
    <source>
        <dbReference type="Proteomes" id="UP001286589"/>
    </source>
</evidence>
<organism evidence="2 3">
    <name type="scientific">Phytobacter ursingii</name>
    <dbReference type="NCBI Taxonomy" id="1972431"/>
    <lineage>
        <taxon>Bacteria</taxon>
        <taxon>Pseudomonadati</taxon>
        <taxon>Pseudomonadota</taxon>
        <taxon>Gammaproteobacteria</taxon>
        <taxon>Enterobacterales</taxon>
        <taxon>Enterobacteriaceae</taxon>
        <taxon>Phytobacter</taxon>
    </lineage>
</organism>
<feature type="transmembrane region" description="Helical" evidence="1">
    <location>
        <begin position="20"/>
        <end position="41"/>
    </location>
</feature>
<keyword evidence="3" id="KW-1185">Reference proteome</keyword>
<proteinExistence type="predicted"/>
<dbReference type="Proteomes" id="UP001286589">
    <property type="component" value="Unassembled WGS sequence"/>
</dbReference>
<comment type="caution">
    <text evidence="2">The sequence shown here is derived from an EMBL/GenBank/DDBJ whole genome shotgun (WGS) entry which is preliminary data.</text>
</comment>
<dbReference type="AlphaFoldDB" id="A0AB35RV46"/>
<keyword evidence="1" id="KW-1133">Transmembrane helix</keyword>
<protein>
    <submittedName>
        <fullName evidence="2">Uncharacterized protein</fullName>
    </submittedName>
</protein>
<dbReference type="RefSeq" id="WP_317101715.1">
    <property type="nucleotide sequence ID" value="NZ_JAWJAC010000033.1"/>
</dbReference>
<dbReference type="EMBL" id="JAWJAC010000033">
    <property type="protein sequence ID" value="MDV2865875.1"/>
    <property type="molecule type" value="Genomic_DNA"/>
</dbReference>
<accession>A0AB35RV46</accession>
<evidence type="ECO:0000313" key="2">
    <source>
        <dbReference type="EMBL" id="MDV2865875.1"/>
    </source>
</evidence>
<evidence type="ECO:0000256" key="1">
    <source>
        <dbReference type="SAM" id="Phobius"/>
    </source>
</evidence>
<sequence length="73" mass="8504">MQKRNEPPKLSVGRRIFHSLLETGAAILGGLLFFLCCYWFFHYETWHERIIAISLSVLVVAVIIKILPERPHQ</sequence>
<gene>
    <name evidence="2" type="ORF">R0H02_25910</name>
</gene>
<reference evidence="2 3" key="1">
    <citation type="submission" date="2023-10" db="EMBL/GenBank/DDBJ databases">
        <title>Phytobacter spp. The emergence of a new genus of hospital-origin enterobacteria encoding carbapenemases in Argentina.</title>
        <authorList>
            <person name="Vay C."/>
            <person name="Almuzara M."/>
            <person name="Traglia G.M."/>
            <person name="Campos J."/>
        </authorList>
    </citation>
    <scope>NUCLEOTIDE SEQUENCE [LARGE SCALE GENOMIC DNA]</scope>
    <source>
        <strain evidence="2 3">CVMA36</strain>
    </source>
</reference>
<keyword evidence="1" id="KW-0812">Transmembrane</keyword>
<keyword evidence="1" id="KW-0472">Membrane</keyword>
<name>A0AB35RV46_9ENTR</name>